<reference evidence="1" key="1">
    <citation type="submission" date="2018-06" db="EMBL/GenBank/DDBJ databases">
        <authorList>
            <person name="Zhirakovskaya E."/>
        </authorList>
    </citation>
    <scope>NUCLEOTIDE SEQUENCE</scope>
</reference>
<protein>
    <submittedName>
        <fullName evidence="1">Uncharacterized protein</fullName>
    </submittedName>
</protein>
<gene>
    <name evidence="1" type="ORF">MNBD_GAMMA08-3047</name>
</gene>
<dbReference type="AlphaFoldDB" id="A0A3B0XH57"/>
<dbReference type="EMBL" id="UOFH01000399">
    <property type="protein sequence ID" value="VAW67645.1"/>
    <property type="molecule type" value="Genomic_DNA"/>
</dbReference>
<sequence length="304" mass="34300">MSHLQGGISRKSTITDLEIINQKRTALQKLVKLTSMLHQLHQGLQSVILMGKTAAQIPDKIVEKFKALSASLKEKPTKMLENTLSTTDVKIDRDIKHVLEISQKSNELLEQELGAMGTKLSDALKDDYHEFVGDFKKKSQASITLRITLKTRNVLVKSFNLPVPETFIKNQIMALDVKEQKCRAIIKKDMGGLQTDVDVMLKDKGCSKEVVDVLEKIKTELEENSKHFAAGKPIEDMPIIYENIELSGAPQVVDEIEAVINPVEKNKTEVEDEVVEAEHKKLGFFSHFVKWLKAPINKSWKDTE</sequence>
<organism evidence="1">
    <name type="scientific">hydrothermal vent metagenome</name>
    <dbReference type="NCBI Taxonomy" id="652676"/>
    <lineage>
        <taxon>unclassified sequences</taxon>
        <taxon>metagenomes</taxon>
        <taxon>ecological metagenomes</taxon>
    </lineage>
</organism>
<evidence type="ECO:0000313" key="1">
    <source>
        <dbReference type="EMBL" id="VAW67645.1"/>
    </source>
</evidence>
<accession>A0A3B0XH57</accession>
<proteinExistence type="predicted"/>
<name>A0A3B0XH57_9ZZZZ</name>